<comment type="caution">
    <text evidence="3">The sequence shown here is derived from an EMBL/GenBank/DDBJ whole genome shotgun (WGS) entry which is preliminary data.</text>
</comment>
<feature type="domain" description="Putative heavy-metal chelation" evidence="1">
    <location>
        <begin position="95"/>
        <end position="215"/>
    </location>
</feature>
<name>A0A6A9QGN4_SULME</name>
<dbReference type="InterPro" id="IPR025251">
    <property type="entry name" value="DUF4213"/>
</dbReference>
<sequence length="227" mass="25083">MILEEIVDEIKVELKRRQILNTCVGYSFTSTLLDNGEVGISHTIGEGKINGAGSLIGKNAFEVVRENLETPLQRSLSLSILSALNTVEGFQEGDLINFLEEGKTCVFGYSPSFSSENYVIYDFYDVENPTEKRKSFSSFQGDRCVNVVIYGSAIVNGYIDKILSQVSSDNIAVLGFSSIYAPHTLRKYGVNLIGISKFLDGKKGMRVVCEGGRSELSALIKKYFKKI</sequence>
<evidence type="ECO:0000313" key="4">
    <source>
        <dbReference type="Proteomes" id="UP000470772"/>
    </source>
</evidence>
<dbReference type="SUPFAM" id="SSF159713">
    <property type="entry name" value="Dhaf3308-like"/>
    <property type="match status" value="1"/>
</dbReference>
<evidence type="ECO:0000259" key="2">
    <source>
        <dbReference type="Pfam" id="PF13938"/>
    </source>
</evidence>
<keyword evidence="4" id="KW-1185">Reference proteome</keyword>
<organism evidence="3 4">
    <name type="scientific">Sulfuracidifex metallicus DSM 6482 = JCM 9184</name>
    <dbReference type="NCBI Taxonomy" id="523847"/>
    <lineage>
        <taxon>Archaea</taxon>
        <taxon>Thermoproteota</taxon>
        <taxon>Thermoprotei</taxon>
        <taxon>Sulfolobales</taxon>
        <taxon>Sulfolobaceae</taxon>
        <taxon>Sulfuracidifex</taxon>
    </lineage>
</organism>
<evidence type="ECO:0000259" key="1">
    <source>
        <dbReference type="Pfam" id="PF04016"/>
    </source>
</evidence>
<dbReference type="Gene3D" id="3.40.50.11590">
    <property type="match status" value="1"/>
</dbReference>
<dbReference type="OrthoDB" id="36516at2157"/>
<dbReference type="AlphaFoldDB" id="A0A6A9QGN4"/>
<dbReference type="Pfam" id="PF04016">
    <property type="entry name" value="DUF364"/>
    <property type="match status" value="1"/>
</dbReference>
<reference evidence="3 4" key="1">
    <citation type="submission" date="2019-10" db="EMBL/GenBank/DDBJ databases">
        <title>Sequencing and Assembly of Multiple Reported Metal-Biooxidizing Members of the Extremely Thermoacidophilic Archaeal Family Sulfolobaceae.</title>
        <authorList>
            <person name="Counts J.A."/>
            <person name="Kelly R.M."/>
        </authorList>
    </citation>
    <scope>NUCLEOTIDE SEQUENCE [LARGE SCALE GENOMIC DNA]</scope>
    <source>
        <strain evidence="3 4">DSM 6482</strain>
    </source>
</reference>
<protein>
    <recommendedName>
        <fullName evidence="5">Heavy-metal chelation domain-containing protein</fullName>
    </recommendedName>
</protein>
<evidence type="ECO:0000313" key="3">
    <source>
        <dbReference type="EMBL" id="MUN28367.1"/>
    </source>
</evidence>
<dbReference type="InterPro" id="IPR007161">
    <property type="entry name" value="DUF364"/>
</dbReference>
<dbReference type="Proteomes" id="UP000470772">
    <property type="component" value="Unassembled WGS sequence"/>
</dbReference>
<dbReference type="RefSeq" id="WP_054838148.1">
    <property type="nucleotide sequence ID" value="NZ_BBBY01000005.1"/>
</dbReference>
<dbReference type="Pfam" id="PF13938">
    <property type="entry name" value="DUF4213"/>
    <property type="match status" value="1"/>
</dbReference>
<proteinExistence type="predicted"/>
<dbReference type="EMBL" id="WGGD01000005">
    <property type="protein sequence ID" value="MUN28367.1"/>
    <property type="molecule type" value="Genomic_DNA"/>
</dbReference>
<accession>A0A6A9QGN4</accession>
<feature type="domain" description="DUF4213" evidence="2">
    <location>
        <begin position="9"/>
        <end position="84"/>
    </location>
</feature>
<gene>
    <name evidence="3" type="ORF">GC250_02545</name>
</gene>
<evidence type="ECO:0008006" key="5">
    <source>
        <dbReference type="Google" id="ProtNLM"/>
    </source>
</evidence>